<evidence type="ECO:0000313" key="1">
    <source>
        <dbReference type="EMBL" id="GKV25206.1"/>
    </source>
</evidence>
<dbReference type="AlphaFoldDB" id="A0AAV5KKR5"/>
<accession>A0AAV5KKR5</accession>
<comment type="caution">
    <text evidence="1">The sequence shown here is derived from an EMBL/GenBank/DDBJ whole genome shotgun (WGS) entry which is preliminary data.</text>
</comment>
<name>A0AAV5KKR5_9ROSI</name>
<gene>
    <name evidence="1" type="ORF">SLEP1_g34677</name>
</gene>
<sequence>MSRSASLETQVRGVTARIARRGCGQHTLVCVGRAWSFLEACARPVVEVPTLKFYKGFWVSILGCSLEPS</sequence>
<keyword evidence="2" id="KW-1185">Reference proteome</keyword>
<dbReference type="EMBL" id="BPVZ01000068">
    <property type="protein sequence ID" value="GKV25206.1"/>
    <property type="molecule type" value="Genomic_DNA"/>
</dbReference>
<reference evidence="1 2" key="1">
    <citation type="journal article" date="2021" name="Commun. Biol.">
        <title>The genome of Shorea leprosula (Dipterocarpaceae) highlights the ecological relevance of drought in aseasonal tropical rainforests.</title>
        <authorList>
            <person name="Ng K.K.S."/>
            <person name="Kobayashi M.J."/>
            <person name="Fawcett J.A."/>
            <person name="Hatakeyama M."/>
            <person name="Paape T."/>
            <person name="Ng C.H."/>
            <person name="Ang C.C."/>
            <person name="Tnah L.H."/>
            <person name="Lee C.T."/>
            <person name="Nishiyama T."/>
            <person name="Sese J."/>
            <person name="O'Brien M.J."/>
            <person name="Copetti D."/>
            <person name="Mohd Noor M.I."/>
            <person name="Ong R.C."/>
            <person name="Putra M."/>
            <person name="Sireger I.Z."/>
            <person name="Indrioko S."/>
            <person name="Kosugi Y."/>
            <person name="Izuno A."/>
            <person name="Isagi Y."/>
            <person name="Lee S.L."/>
            <person name="Shimizu K.K."/>
        </authorList>
    </citation>
    <scope>NUCLEOTIDE SEQUENCE [LARGE SCALE GENOMIC DNA]</scope>
    <source>
        <strain evidence="1">214</strain>
    </source>
</reference>
<dbReference type="Proteomes" id="UP001054252">
    <property type="component" value="Unassembled WGS sequence"/>
</dbReference>
<organism evidence="1 2">
    <name type="scientific">Rubroshorea leprosula</name>
    <dbReference type="NCBI Taxonomy" id="152421"/>
    <lineage>
        <taxon>Eukaryota</taxon>
        <taxon>Viridiplantae</taxon>
        <taxon>Streptophyta</taxon>
        <taxon>Embryophyta</taxon>
        <taxon>Tracheophyta</taxon>
        <taxon>Spermatophyta</taxon>
        <taxon>Magnoliopsida</taxon>
        <taxon>eudicotyledons</taxon>
        <taxon>Gunneridae</taxon>
        <taxon>Pentapetalae</taxon>
        <taxon>rosids</taxon>
        <taxon>malvids</taxon>
        <taxon>Malvales</taxon>
        <taxon>Dipterocarpaceae</taxon>
        <taxon>Rubroshorea</taxon>
    </lineage>
</organism>
<protein>
    <submittedName>
        <fullName evidence="1">Uncharacterized protein</fullName>
    </submittedName>
</protein>
<proteinExistence type="predicted"/>
<evidence type="ECO:0000313" key="2">
    <source>
        <dbReference type="Proteomes" id="UP001054252"/>
    </source>
</evidence>